<dbReference type="CDD" id="cd12148">
    <property type="entry name" value="fungal_TF_MHR"/>
    <property type="match status" value="1"/>
</dbReference>
<protein>
    <recommendedName>
        <fullName evidence="4">Zn(2)-C6 fungal-type domain-containing protein</fullName>
    </recommendedName>
</protein>
<proteinExistence type="predicted"/>
<organism evidence="5 6">
    <name type="scientific">Trichoderma gamsii</name>
    <dbReference type="NCBI Taxonomy" id="398673"/>
    <lineage>
        <taxon>Eukaryota</taxon>
        <taxon>Fungi</taxon>
        <taxon>Dikarya</taxon>
        <taxon>Ascomycota</taxon>
        <taxon>Pezizomycotina</taxon>
        <taxon>Sordariomycetes</taxon>
        <taxon>Hypocreomycetidae</taxon>
        <taxon>Hypocreales</taxon>
        <taxon>Hypocreaceae</taxon>
        <taxon>Trichoderma</taxon>
    </lineage>
</organism>
<dbReference type="InterPro" id="IPR036864">
    <property type="entry name" value="Zn2-C6_fun-type_DNA-bd_sf"/>
</dbReference>
<dbReference type="GO" id="GO:0008270">
    <property type="term" value="F:zinc ion binding"/>
    <property type="evidence" value="ECO:0007669"/>
    <property type="project" value="InterPro"/>
</dbReference>
<dbReference type="Proteomes" id="UP000236546">
    <property type="component" value="Unassembled WGS sequence"/>
</dbReference>
<dbReference type="SUPFAM" id="SSF57701">
    <property type="entry name" value="Zn2/Cys6 DNA-binding domain"/>
    <property type="match status" value="1"/>
</dbReference>
<feature type="region of interest" description="Disordered" evidence="3">
    <location>
        <begin position="163"/>
        <end position="185"/>
    </location>
</feature>
<feature type="region of interest" description="Disordered" evidence="3">
    <location>
        <begin position="90"/>
        <end position="145"/>
    </location>
</feature>
<dbReference type="CDD" id="cd00067">
    <property type="entry name" value="GAL4"/>
    <property type="match status" value="1"/>
</dbReference>
<dbReference type="Pfam" id="PF04082">
    <property type="entry name" value="Fungal_trans"/>
    <property type="match status" value="1"/>
</dbReference>
<evidence type="ECO:0000256" key="2">
    <source>
        <dbReference type="ARBA" id="ARBA00023242"/>
    </source>
</evidence>
<sequence length="690" mass="77893">MPRSIRSKTPSRSHLSPNFHPTDKRSSSPLMNASGREPQRGKRAPKANKSCLPCRVRKVKCDATVIGLPCSSCTSRQCAKDCVLHVRKGRSRKATHALPAPGSVQTRLSPAASHSSQLDSHNQSNHSRQSRQSSTSDRSECQNPPQTEADLLYLNILNDAVKETTESSQHHTTSNTPYRSRPEESFTPRNCLWTKLPQLDDIDNEYLAKKGVFDLPSPQHLDALVKTYFDHVCTFAPVINRADFIRSYQSGDCSLFLLHVILTPASLHVPLEVLSACGFESRSAAQESFFSKAKLLHDLAAEDDPLLMLQGSIILCMVILDHPTDRDFSYWFHNAIRLATKLDLRDTCIREDKPRKIIKLYRRIWWTLYFLDIFNVLVNTRRSRLLENTSAIKPRTEDDWETEDVSGASSALLSAVTPQQKALPVALCELSRIFGQCLSTVINKPQQDPRHMMNPLDTWRKSLATKMHVGGNAGNDVYYLDIQAMSYRFECILCRLIRHRLQQTQHADWSEWANERLRSGILELDMISMRVLANGTLQDFPMPFITTITALLALHIESALDPAETDLVRSMARISISQTMLVLTQGKEIPALKRALPVFEEILAKKNLYPVQPNILGPIPAQPQSQDNSMVDAYNSLNTQVNILPSQFEQGESNLSLYGDFLGLDFLDDWRPGTWNSLFDVDMGSQERVE</sequence>
<dbReference type="InterPro" id="IPR007219">
    <property type="entry name" value="XnlR_reg_dom"/>
</dbReference>
<dbReference type="InterPro" id="IPR052761">
    <property type="entry name" value="Fungal_Detox/Toxin_TFs"/>
</dbReference>
<dbReference type="PANTHER" id="PTHR47425:SF2">
    <property type="entry name" value="FARB-RELATED"/>
    <property type="match status" value="1"/>
</dbReference>
<gene>
    <name evidence="5" type="ORF">TGAMA5MH_09321</name>
</gene>
<dbReference type="PROSITE" id="PS00463">
    <property type="entry name" value="ZN2_CY6_FUNGAL_1"/>
    <property type="match status" value="1"/>
</dbReference>
<comment type="caution">
    <text evidence="5">The sequence shown here is derived from an EMBL/GenBank/DDBJ whole genome shotgun (WGS) entry which is preliminary data.</text>
</comment>
<evidence type="ECO:0000256" key="3">
    <source>
        <dbReference type="SAM" id="MobiDB-lite"/>
    </source>
</evidence>
<dbReference type="PROSITE" id="PS50048">
    <property type="entry name" value="ZN2_CY6_FUNGAL_2"/>
    <property type="match status" value="1"/>
</dbReference>
<dbReference type="OrthoDB" id="5121955at2759"/>
<keyword evidence="2" id="KW-0539">Nucleus</keyword>
<dbReference type="GO" id="GO:0000981">
    <property type="term" value="F:DNA-binding transcription factor activity, RNA polymerase II-specific"/>
    <property type="evidence" value="ECO:0007669"/>
    <property type="project" value="InterPro"/>
</dbReference>
<accession>A0A2K0SZP7</accession>
<evidence type="ECO:0000313" key="5">
    <source>
        <dbReference type="EMBL" id="PNP38756.1"/>
    </source>
</evidence>
<dbReference type="Pfam" id="PF00172">
    <property type="entry name" value="Zn_clus"/>
    <property type="match status" value="1"/>
</dbReference>
<reference evidence="5 6" key="1">
    <citation type="submission" date="2017-02" db="EMBL/GenBank/DDBJ databases">
        <title>Genomes of Trichoderma spp. with biocontrol activity.</title>
        <authorList>
            <person name="Gardiner D."/>
            <person name="Kazan K."/>
            <person name="Vos C."/>
            <person name="Harvey P."/>
        </authorList>
    </citation>
    <scope>NUCLEOTIDE SEQUENCE [LARGE SCALE GENOMIC DNA]</scope>
    <source>
        <strain evidence="5 6">A5MH</strain>
    </source>
</reference>
<feature type="compositionally biased region" description="Basic residues" evidence="3">
    <location>
        <begin position="1"/>
        <end position="11"/>
    </location>
</feature>
<feature type="compositionally biased region" description="Low complexity" evidence="3">
    <location>
        <begin position="119"/>
        <end position="136"/>
    </location>
</feature>
<dbReference type="GO" id="GO:0003677">
    <property type="term" value="F:DNA binding"/>
    <property type="evidence" value="ECO:0007669"/>
    <property type="project" value="InterPro"/>
</dbReference>
<dbReference type="GO" id="GO:0006351">
    <property type="term" value="P:DNA-templated transcription"/>
    <property type="evidence" value="ECO:0007669"/>
    <property type="project" value="InterPro"/>
</dbReference>
<keyword evidence="1" id="KW-0479">Metal-binding</keyword>
<dbReference type="AlphaFoldDB" id="A0A2K0SZP7"/>
<dbReference type="InterPro" id="IPR001138">
    <property type="entry name" value="Zn2Cys6_DnaBD"/>
</dbReference>
<evidence type="ECO:0000256" key="1">
    <source>
        <dbReference type="ARBA" id="ARBA00022723"/>
    </source>
</evidence>
<evidence type="ECO:0000259" key="4">
    <source>
        <dbReference type="PROSITE" id="PS50048"/>
    </source>
</evidence>
<feature type="compositionally biased region" description="Polar residues" evidence="3">
    <location>
        <begin position="103"/>
        <end position="118"/>
    </location>
</feature>
<name>A0A2K0SZP7_9HYPO</name>
<dbReference type="PANTHER" id="PTHR47425">
    <property type="entry name" value="FARB-RELATED"/>
    <property type="match status" value="1"/>
</dbReference>
<evidence type="ECO:0000313" key="6">
    <source>
        <dbReference type="Proteomes" id="UP000236546"/>
    </source>
</evidence>
<dbReference type="SMART" id="SM00066">
    <property type="entry name" value="GAL4"/>
    <property type="match status" value="1"/>
</dbReference>
<feature type="region of interest" description="Disordered" evidence="3">
    <location>
        <begin position="1"/>
        <end position="49"/>
    </location>
</feature>
<feature type="domain" description="Zn(2)-C6 fungal-type" evidence="4">
    <location>
        <begin position="50"/>
        <end position="84"/>
    </location>
</feature>
<dbReference type="EMBL" id="MTYH01000099">
    <property type="protein sequence ID" value="PNP38756.1"/>
    <property type="molecule type" value="Genomic_DNA"/>
</dbReference>